<dbReference type="OMA" id="IALEVQM"/>
<keyword evidence="1" id="KW-0812">Transmembrane</keyword>
<keyword evidence="1" id="KW-1133">Transmembrane helix</keyword>
<evidence type="ECO:0000313" key="2">
    <source>
        <dbReference type="EMBL" id="EOX91872.1"/>
    </source>
</evidence>
<dbReference type="PANTHER" id="PTHR48436:SF1">
    <property type="entry name" value="2, PUTATIVE-RELATED"/>
    <property type="match status" value="1"/>
</dbReference>
<feature type="transmembrane region" description="Helical" evidence="1">
    <location>
        <begin position="21"/>
        <end position="47"/>
    </location>
</feature>
<keyword evidence="1" id="KW-0472">Membrane</keyword>
<dbReference type="Gramene" id="EOX91872">
    <property type="protein sequence ID" value="EOX91872"/>
    <property type="gene ID" value="TCM_000932"/>
</dbReference>
<gene>
    <name evidence="2" type="ORF">TCM_000932</name>
</gene>
<evidence type="ECO:0000256" key="1">
    <source>
        <dbReference type="SAM" id="Phobius"/>
    </source>
</evidence>
<dbReference type="Proteomes" id="UP000026915">
    <property type="component" value="Chromosome 1"/>
</dbReference>
<sequence length="220" mass="24940">MASLLPLTSKPSIKPCSISRIILMSASTITITVLLCSFKMPMAFMFYPQTPMIQLNNLLVSNFQVSNSNSAATWLANLTIYNPNIALEVQMDQIEASILYKHDNALSLTSMDNFKLGFRERKDVYVKFVTTGNEGDQPIVEYPLLRVIEKDRRQGRVSFRMRFNAMTTYEIGWLGWRTRPVIMNPYSIDLDVVRYGRRGTASTIIGDSPMDGSLLMMVTD</sequence>
<dbReference type="InParanoid" id="A0A061DI16"/>
<reference evidence="2 3" key="1">
    <citation type="journal article" date="2013" name="Genome Biol.">
        <title>The genome sequence of the most widely cultivated cacao type and its use to identify candidate genes regulating pod color.</title>
        <authorList>
            <person name="Motamayor J.C."/>
            <person name="Mockaitis K."/>
            <person name="Schmutz J."/>
            <person name="Haiminen N."/>
            <person name="Iii D.L."/>
            <person name="Cornejo O."/>
            <person name="Findley S.D."/>
            <person name="Zheng P."/>
            <person name="Utro F."/>
            <person name="Royaert S."/>
            <person name="Saski C."/>
            <person name="Jenkins J."/>
            <person name="Podicheti R."/>
            <person name="Zhao M."/>
            <person name="Scheffler B.E."/>
            <person name="Stack J.C."/>
            <person name="Feltus F.A."/>
            <person name="Mustiga G.M."/>
            <person name="Amores F."/>
            <person name="Phillips W."/>
            <person name="Marelli J.P."/>
            <person name="May G.D."/>
            <person name="Shapiro H."/>
            <person name="Ma J."/>
            <person name="Bustamante C.D."/>
            <person name="Schnell R.J."/>
            <person name="Main D."/>
            <person name="Gilbert D."/>
            <person name="Parida L."/>
            <person name="Kuhn D.N."/>
        </authorList>
    </citation>
    <scope>NUCLEOTIDE SEQUENCE [LARGE SCALE GENOMIC DNA]</scope>
    <source>
        <strain evidence="3">cv. Matina 1-6</strain>
    </source>
</reference>
<accession>A0A061DI16</accession>
<proteinExistence type="predicted"/>
<dbReference type="EMBL" id="CM001879">
    <property type="protein sequence ID" value="EOX91872.1"/>
    <property type="molecule type" value="Genomic_DNA"/>
</dbReference>
<dbReference type="HOGENOM" id="CLU_1258028_0_0_1"/>
<protein>
    <submittedName>
        <fullName evidence="2">Uncharacterized protein</fullName>
    </submittedName>
</protein>
<evidence type="ECO:0000313" key="3">
    <source>
        <dbReference type="Proteomes" id="UP000026915"/>
    </source>
</evidence>
<dbReference type="PANTHER" id="PTHR48436">
    <property type="entry name" value="2, PUTATIVE-RELATED"/>
    <property type="match status" value="1"/>
</dbReference>
<dbReference type="eggNOG" id="ENOG502SUT8">
    <property type="taxonomic scope" value="Eukaryota"/>
</dbReference>
<name>A0A061DI16_THECC</name>
<keyword evidence="3" id="KW-1185">Reference proteome</keyword>
<dbReference type="InterPro" id="IPR055276">
    <property type="entry name" value="NHL41-like"/>
</dbReference>
<dbReference type="AlphaFoldDB" id="A0A061DI16"/>
<organism evidence="2 3">
    <name type="scientific">Theobroma cacao</name>
    <name type="common">Cacao</name>
    <name type="synonym">Cocoa</name>
    <dbReference type="NCBI Taxonomy" id="3641"/>
    <lineage>
        <taxon>Eukaryota</taxon>
        <taxon>Viridiplantae</taxon>
        <taxon>Streptophyta</taxon>
        <taxon>Embryophyta</taxon>
        <taxon>Tracheophyta</taxon>
        <taxon>Spermatophyta</taxon>
        <taxon>Magnoliopsida</taxon>
        <taxon>eudicotyledons</taxon>
        <taxon>Gunneridae</taxon>
        <taxon>Pentapetalae</taxon>
        <taxon>rosids</taxon>
        <taxon>malvids</taxon>
        <taxon>Malvales</taxon>
        <taxon>Malvaceae</taxon>
        <taxon>Byttnerioideae</taxon>
        <taxon>Theobroma</taxon>
    </lineage>
</organism>